<proteinExistence type="predicted"/>
<feature type="compositionally biased region" description="Pro residues" evidence="1">
    <location>
        <begin position="163"/>
        <end position="173"/>
    </location>
</feature>
<dbReference type="AlphaFoldDB" id="A0A516GEZ9"/>
<evidence type="ECO:0008006" key="5">
    <source>
        <dbReference type="Google" id="ProtNLM"/>
    </source>
</evidence>
<organism evidence="3 4">
    <name type="scientific">Ornithinimicrobium ciconiae</name>
    <dbReference type="NCBI Taxonomy" id="2594265"/>
    <lineage>
        <taxon>Bacteria</taxon>
        <taxon>Bacillati</taxon>
        <taxon>Actinomycetota</taxon>
        <taxon>Actinomycetes</taxon>
        <taxon>Micrococcales</taxon>
        <taxon>Ornithinimicrobiaceae</taxon>
        <taxon>Ornithinimicrobium</taxon>
    </lineage>
</organism>
<keyword evidence="2" id="KW-1133">Transmembrane helix</keyword>
<keyword evidence="4" id="KW-1185">Reference proteome</keyword>
<feature type="compositionally biased region" description="Basic and acidic residues" evidence="1">
    <location>
        <begin position="112"/>
        <end position="126"/>
    </location>
</feature>
<keyword evidence="2" id="KW-0472">Membrane</keyword>
<evidence type="ECO:0000256" key="1">
    <source>
        <dbReference type="SAM" id="MobiDB-lite"/>
    </source>
</evidence>
<dbReference type="KEGG" id="orz:FNH13_17565"/>
<evidence type="ECO:0000313" key="3">
    <source>
        <dbReference type="EMBL" id="QDO89910.1"/>
    </source>
</evidence>
<name>A0A516GEZ9_9MICO</name>
<dbReference type="Proteomes" id="UP000315395">
    <property type="component" value="Chromosome"/>
</dbReference>
<gene>
    <name evidence="3" type="ORF">FNH13_17565</name>
</gene>
<dbReference type="RefSeq" id="WP_143784630.1">
    <property type="nucleotide sequence ID" value="NZ_CP041616.1"/>
</dbReference>
<evidence type="ECO:0000313" key="4">
    <source>
        <dbReference type="Proteomes" id="UP000315395"/>
    </source>
</evidence>
<dbReference type="OrthoDB" id="10020572at2"/>
<feature type="region of interest" description="Disordered" evidence="1">
    <location>
        <begin position="76"/>
        <end position="173"/>
    </location>
</feature>
<reference evidence="3 4" key="1">
    <citation type="submission" date="2019-07" db="EMBL/GenBank/DDBJ databases">
        <title>complete genome sequencing of Ornithinimicrobium sp. H23M54.</title>
        <authorList>
            <person name="Bae J.-W."/>
            <person name="Lee S.-Y."/>
        </authorList>
    </citation>
    <scope>NUCLEOTIDE SEQUENCE [LARGE SCALE GENOMIC DNA]</scope>
    <source>
        <strain evidence="3 4">H23M54</strain>
    </source>
</reference>
<feature type="transmembrane region" description="Helical" evidence="2">
    <location>
        <begin position="43"/>
        <end position="65"/>
    </location>
</feature>
<evidence type="ECO:0000256" key="2">
    <source>
        <dbReference type="SAM" id="Phobius"/>
    </source>
</evidence>
<accession>A0A516GEZ9</accession>
<feature type="compositionally biased region" description="Basic and acidic residues" evidence="1">
    <location>
        <begin position="76"/>
        <end position="105"/>
    </location>
</feature>
<keyword evidence="2" id="KW-0812">Transmembrane</keyword>
<dbReference type="EMBL" id="CP041616">
    <property type="protein sequence ID" value="QDO89910.1"/>
    <property type="molecule type" value="Genomic_DNA"/>
</dbReference>
<sequence>MLILGILLIAAALVVFGYMFFGTSDLAPMDIDLGIFTVQLTPLHLYLLGAATLVVLTLGLLTLVAGLRASRRRRREVKELRKAVHDGGTGEDRDLRETTGYEREIATPVDSRTGRTRDDARVDERLSTSPPGAGPRADIGEPAPTDRSPDDAHIALPSDYPSDAPPPDGPRRS</sequence>
<protein>
    <recommendedName>
        <fullName evidence="5">LapA family protein</fullName>
    </recommendedName>
</protein>